<keyword evidence="5" id="KW-0804">Transcription</keyword>
<dbReference type="InterPro" id="IPR006809">
    <property type="entry name" value="TAFII28_dom"/>
</dbReference>
<dbReference type="RefSeq" id="XP_024395753.1">
    <property type="nucleotide sequence ID" value="XM_024539985.2"/>
</dbReference>
<dbReference type="KEGG" id="ppp:112291951"/>
<evidence type="ECO:0000313" key="10">
    <source>
        <dbReference type="EnsemblPlants" id="Pp3c14_26520V3.4"/>
    </source>
</evidence>
<dbReference type="Proteomes" id="UP000006727">
    <property type="component" value="Chromosome 14"/>
</dbReference>
<evidence type="ECO:0000259" key="9">
    <source>
        <dbReference type="Pfam" id="PF04719"/>
    </source>
</evidence>
<comment type="subcellular location">
    <subcellularLocation>
        <location evidence="1">Nucleus</location>
    </subcellularLocation>
</comment>
<evidence type="ECO:0000256" key="8">
    <source>
        <dbReference type="SAM" id="MobiDB-lite"/>
    </source>
</evidence>
<dbReference type="EMBL" id="ABEU02000014">
    <property type="status" value="NOT_ANNOTATED_CDS"/>
    <property type="molecule type" value="Genomic_DNA"/>
</dbReference>
<reference evidence="10" key="3">
    <citation type="submission" date="2020-12" db="UniProtKB">
        <authorList>
            <consortium name="EnsemblPlants"/>
        </authorList>
    </citation>
    <scope>IDENTIFICATION</scope>
</reference>
<dbReference type="InterPro" id="IPR009072">
    <property type="entry name" value="Histone-fold"/>
</dbReference>
<comment type="similarity">
    <text evidence="2">Belongs to the TAF11 family.</text>
</comment>
<dbReference type="CDD" id="cd08048">
    <property type="entry name" value="HFD_TAF11"/>
    <property type="match status" value="1"/>
</dbReference>
<dbReference type="GeneID" id="112291951"/>
<comment type="function">
    <text evidence="7">TAFs are components of the transcription factor IID (TFIID) complex that is essential for mediating regulation of RNA polymerase transcription.</text>
</comment>
<protein>
    <recommendedName>
        <fullName evidence="9">TAFII28-like protein domain-containing protein</fullName>
    </recommendedName>
</protein>
<accession>A0A7I4AV72</accession>
<dbReference type="EnsemblPlants" id="Pp3c14_26520V3.5">
    <property type="protein sequence ID" value="Pp3c14_26520V3.5"/>
    <property type="gene ID" value="Pp3c14_26520"/>
</dbReference>
<dbReference type="RefSeq" id="XP_024395752.1">
    <property type="nucleotide sequence ID" value="XM_024539984.2"/>
</dbReference>
<feature type="compositionally biased region" description="Acidic residues" evidence="8">
    <location>
        <begin position="90"/>
        <end position="100"/>
    </location>
</feature>
<dbReference type="SUPFAM" id="SSF47113">
    <property type="entry name" value="Histone-fold"/>
    <property type="match status" value="1"/>
</dbReference>
<dbReference type="InterPro" id="IPR045127">
    <property type="entry name" value="TAF11-like"/>
</dbReference>
<reference evidence="10 11" key="2">
    <citation type="journal article" date="2018" name="Plant J.">
        <title>The Physcomitrella patens chromosome-scale assembly reveals moss genome structure and evolution.</title>
        <authorList>
            <person name="Lang D."/>
            <person name="Ullrich K.K."/>
            <person name="Murat F."/>
            <person name="Fuchs J."/>
            <person name="Jenkins J."/>
            <person name="Haas F.B."/>
            <person name="Piednoel M."/>
            <person name="Gundlach H."/>
            <person name="Van Bel M."/>
            <person name="Meyberg R."/>
            <person name="Vives C."/>
            <person name="Morata J."/>
            <person name="Symeonidi A."/>
            <person name="Hiss M."/>
            <person name="Muchero W."/>
            <person name="Kamisugi Y."/>
            <person name="Saleh O."/>
            <person name="Blanc G."/>
            <person name="Decker E.L."/>
            <person name="van Gessel N."/>
            <person name="Grimwood J."/>
            <person name="Hayes R.D."/>
            <person name="Graham S.W."/>
            <person name="Gunter L.E."/>
            <person name="McDaniel S.F."/>
            <person name="Hoernstein S.N.W."/>
            <person name="Larsson A."/>
            <person name="Li F.W."/>
            <person name="Perroud P.F."/>
            <person name="Phillips J."/>
            <person name="Ranjan P."/>
            <person name="Rokshar D.S."/>
            <person name="Rothfels C.J."/>
            <person name="Schneider L."/>
            <person name="Shu S."/>
            <person name="Stevenson D.W."/>
            <person name="Thummler F."/>
            <person name="Tillich M."/>
            <person name="Villarreal Aguilar J.C."/>
            <person name="Widiez T."/>
            <person name="Wong G.K."/>
            <person name="Wymore A."/>
            <person name="Zhang Y."/>
            <person name="Zimmer A.D."/>
            <person name="Quatrano R.S."/>
            <person name="Mayer K.F.X."/>
            <person name="Goodstein D."/>
            <person name="Casacuberta J.M."/>
            <person name="Vandepoele K."/>
            <person name="Reski R."/>
            <person name="Cuming A.C."/>
            <person name="Tuskan G.A."/>
            <person name="Maumus F."/>
            <person name="Salse J."/>
            <person name="Schmutz J."/>
            <person name="Rensing S.A."/>
        </authorList>
    </citation>
    <scope>NUCLEOTIDE SEQUENCE [LARGE SCALE GENOMIC DNA]</scope>
    <source>
        <strain evidence="10 11">cv. Gransden 2004</strain>
    </source>
</reference>
<feature type="region of interest" description="Disordered" evidence="8">
    <location>
        <begin position="1"/>
        <end position="109"/>
    </location>
</feature>
<keyword evidence="4" id="KW-0010">Activator</keyword>
<dbReference type="Gramene" id="Pp3c14_26520V3.3">
    <property type="protein sequence ID" value="Pp3c14_26520V3.3"/>
    <property type="gene ID" value="Pp3c14_26520"/>
</dbReference>
<evidence type="ECO:0000256" key="6">
    <source>
        <dbReference type="ARBA" id="ARBA00023242"/>
    </source>
</evidence>
<organism evidence="10 11">
    <name type="scientific">Physcomitrium patens</name>
    <name type="common">Spreading-leaved earth moss</name>
    <name type="synonym">Physcomitrella patens</name>
    <dbReference type="NCBI Taxonomy" id="3218"/>
    <lineage>
        <taxon>Eukaryota</taxon>
        <taxon>Viridiplantae</taxon>
        <taxon>Streptophyta</taxon>
        <taxon>Embryophyta</taxon>
        <taxon>Bryophyta</taxon>
        <taxon>Bryophytina</taxon>
        <taxon>Bryopsida</taxon>
        <taxon>Funariidae</taxon>
        <taxon>Funariales</taxon>
        <taxon>Funariaceae</taxon>
        <taxon>Physcomitrium</taxon>
    </lineage>
</organism>
<dbReference type="Gramene" id="Pp3c14_26520V3.2">
    <property type="protein sequence ID" value="Pp3c14_26520V3.2"/>
    <property type="gene ID" value="Pp3c14_26520"/>
</dbReference>
<sequence>MGSDADLTDSESEGGFVQAEVSTPVAGPSPSGKGKGPAKPAGGNKSSRKVILREPSPTNDEEGDDEGDAKENDGHGPSGRAVAKGSAGKDDEEEEEENMDHEELGKYQTVDPDKMRAVLATFTPEQMSRYECYRRSGFQRANMRRLLQSVSGGPVSVPMTIVISGIAKMFVGELVEMGRIVMTERNDTGPIRPTHLREAYRRLKLEGKVPQRNRPRLFR</sequence>
<dbReference type="EnsemblPlants" id="Pp3c14_26520V3.2">
    <property type="protein sequence ID" value="Pp3c14_26520V3.2"/>
    <property type="gene ID" value="Pp3c14_26520"/>
</dbReference>
<dbReference type="Gramene" id="Pp3c14_26520V3.5">
    <property type="protein sequence ID" value="Pp3c14_26520V3.5"/>
    <property type="gene ID" value="Pp3c14_26520"/>
</dbReference>
<feature type="compositionally biased region" description="Acidic residues" evidence="8">
    <location>
        <begin position="1"/>
        <end position="12"/>
    </location>
</feature>
<feature type="compositionally biased region" description="Acidic residues" evidence="8">
    <location>
        <begin position="59"/>
        <end position="68"/>
    </location>
</feature>
<evidence type="ECO:0000256" key="1">
    <source>
        <dbReference type="ARBA" id="ARBA00004123"/>
    </source>
</evidence>
<feature type="compositionally biased region" description="Low complexity" evidence="8">
    <location>
        <begin position="26"/>
        <end position="45"/>
    </location>
</feature>
<dbReference type="Gramene" id="Pp3c14_26520V3.4">
    <property type="protein sequence ID" value="Pp3c14_26520V3.4"/>
    <property type="gene ID" value="Pp3c14_26520"/>
</dbReference>
<dbReference type="GO" id="GO:0046982">
    <property type="term" value="F:protein heterodimerization activity"/>
    <property type="evidence" value="ECO:0007669"/>
    <property type="project" value="InterPro"/>
</dbReference>
<evidence type="ECO:0000256" key="5">
    <source>
        <dbReference type="ARBA" id="ARBA00023163"/>
    </source>
</evidence>
<dbReference type="PANTHER" id="PTHR13218:SF8">
    <property type="entry name" value="TRANSCRIPTION INITIATION FACTOR TFIID SUBUNIT 11"/>
    <property type="match status" value="1"/>
</dbReference>
<evidence type="ECO:0000256" key="3">
    <source>
        <dbReference type="ARBA" id="ARBA00023015"/>
    </source>
</evidence>
<keyword evidence="6" id="KW-0539">Nucleus</keyword>
<dbReference type="FunFam" id="1.10.20.10:FF:000055">
    <property type="entry name" value="Transcription initiation factor TFIID subunit 11"/>
    <property type="match status" value="1"/>
</dbReference>
<dbReference type="AlphaFoldDB" id="A0A7I4AV72"/>
<feature type="domain" description="TAFII28-like protein" evidence="9">
    <location>
        <begin position="118"/>
        <end position="202"/>
    </location>
</feature>
<dbReference type="EnsemblPlants" id="Pp3c14_26520V3.3">
    <property type="protein sequence ID" value="Pp3c14_26520V3.3"/>
    <property type="gene ID" value="Pp3c14_26520"/>
</dbReference>
<dbReference type="PANTHER" id="PTHR13218">
    <property type="entry name" value="TRANSCRIPTION INITIATION FACTOR TFIID SUBUNIT 11-RELATED"/>
    <property type="match status" value="1"/>
</dbReference>
<evidence type="ECO:0000256" key="2">
    <source>
        <dbReference type="ARBA" id="ARBA00009788"/>
    </source>
</evidence>
<keyword evidence="3" id="KW-0805">Transcription regulation</keyword>
<reference evidence="10 11" key="1">
    <citation type="journal article" date="2008" name="Science">
        <title>The Physcomitrella genome reveals evolutionary insights into the conquest of land by plants.</title>
        <authorList>
            <person name="Rensing S."/>
            <person name="Lang D."/>
            <person name="Zimmer A."/>
            <person name="Terry A."/>
            <person name="Salamov A."/>
            <person name="Shapiro H."/>
            <person name="Nishiyama T."/>
            <person name="Perroud P.-F."/>
            <person name="Lindquist E."/>
            <person name="Kamisugi Y."/>
            <person name="Tanahashi T."/>
            <person name="Sakakibara K."/>
            <person name="Fujita T."/>
            <person name="Oishi K."/>
            <person name="Shin-I T."/>
            <person name="Kuroki Y."/>
            <person name="Toyoda A."/>
            <person name="Suzuki Y."/>
            <person name="Hashimoto A."/>
            <person name="Yamaguchi K."/>
            <person name="Sugano A."/>
            <person name="Kohara Y."/>
            <person name="Fujiyama A."/>
            <person name="Anterola A."/>
            <person name="Aoki S."/>
            <person name="Ashton N."/>
            <person name="Barbazuk W.B."/>
            <person name="Barker E."/>
            <person name="Bennetzen J."/>
            <person name="Bezanilla M."/>
            <person name="Blankenship R."/>
            <person name="Cho S.H."/>
            <person name="Dutcher S."/>
            <person name="Estelle M."/>
            <person name="Fawcett J.A."/>
            <person name="Gundlach H."/>
            <person name="Hanada K."/>
            <person name="Heyl A."/>
            <person name="Hicks K.A."/>
            <person name="Hugh J."/>
            <person name="Lohr M."/>
            <person name="Mayer K."/>
            <person name="Melkozernov A."/>
            <person name="Murata T."/>
            <person name="Nelson D."/>
            <person name="Pils B."/>
            <person name="Prigge M."/>
            <person name="Reiss B."/>
            <person name="Renner T."/>
            <person name="Rombauts S."/>
            <person name="Rushton P."/>
            <person name="Sanderfoot A."/>
            <person name="Schween G."/>
            <person name="Shiu S.-H."/>
            <person name="Stueber K."/>
            <person name="Theodoulou F.L."/>
            <person name="Tu H."/>
            <person name="Van de Peer Y."/>
            <person name="Verrier P.J."/>
            <person name="Waters E."/>
            <person name="Wood A."/>
            <person name="Yang L."/>
            <person name="Cove D."/>
            <person name="Cuming A."/>
            <person name="Hasebe M."/>
            <person name="Lucas S."/>
            <person name="Mishler D.B."/>
            <person name="Reski R."/>
            <person name="Grigoriev I."/>
            <person name="Quatrano R.S."/>
            <person name="Boore J.L."/>
        </authorList>
    </citation>
    <scope>NUCLEOTIDE SEQUENCE [LARGE SCALE GENOMIC DNA]</scope>
    <source>
        <strain evidence="10 11">cv. Gransden 2004</strain>
    </source>
</reference>
<dbReference type="GO" id="GO:0005669">
    <property type="term" value="C:transcription factor TFIID complex"/>
    <property type="evidence" value="ECO:0007669"/>
    <property type="project" value="InterPro"/>
</dbReference>
<dbReference type="OrthoDB" id="28335at2759"/>
<evidence type="ECO:0000256" key="7">
    <source>
        <dbReference type="ARBA" id="ARBA00058775"/>
    </source>
</evidence>
<evidence type="ECO:0000313" key="11">
    <source>
        <dbReference type="Proteomes" id="UP000006727"/>
    </source>
</evidence>
<gene>
    <name evidence="10" type="primary">LOC112291951</name>
</gene>
<dbReference type="Gene3D" id="1.10.20.10">
    <property type="entry name" value="Histone, subunit A"/>
    <property type="match status" value="1"/>
</dbReference>
<dbReference type="EnsemblPlants" id="Pp3c14_26520V3.4">
    <property type="protein sequence ID" value="Pp3c14_26520V3.4"/>
    <property type="gene ID" value="Pp3c14_26520"/>
</dbReference>
<evidence type="ECO:0000256" key="4">
    <source>
        <dbReference type="ARBA" id="ARBA00023159"/>
    </source>
</evidence>
<dbReference type="Pfam" id="PF04719">
    <property type="entry name" value="TAFII28"/>
    <property type="match status" value="1"/>
</dbReference>
<keyword evidence="11" id="KW-1185">Reference proteome</keyword>
<dbReference type="GO" id="GO:0051123">
    <property type="term" value="P:RNA polymerase II preinitiation complex assembly"/>
    <property type="evidence" value="ECO:0007669"/>
    <property type="project" value="InterPro"/>
</dbReference>
<name>A0A7I4AV72_PHYPA</name>
<proteinExistence type="inferred from homology"/>